<organism evidence="1 2">
    <name type="scientific">Bradyrhizobium japonicum</name>
    <dbReference type="NCBI Taxonomy" id="375"/>
    <lineage>
        <taxon>Bacteria</taxon>
        <taxon>Pseudomonadati</taxon>
        <taxon>Pseudomonadota</taxon>
        <taxon>Alphaproteobacteria</taxon>
        <taxon>Hyphomicrobiales</taxon>
        <taxon>Nitrobacteraceae</taxon>
        <taxon>Bradyrhizobium</taxon>
    </lineage>
</organism>
<sequence length="59" mass="6721">MTPVKAPGDEKWQTYLMIAQLRPDKMPLPPQEGVRQFQRLFCEAAGLSLDKADLPQFAF</sequence>
<dbReference type="OrthoDB" id="14134at2"/>
<dbReference type="EMBL" id="CP017637">
    <property type="protein sequence ID" value="APG09746.1"/>
    <property type="molecule type" value="Genomic_DNA"/>
</dbReference>
<accession>A0A1L3F8U7</accession>
<dbReference type="Proteomes" id="UP000181962">
    <property type="component" value="Chromosome"/>
</dbReference>
<name>A0A1L3F8U7_BRAJP</name>
<dbReference type="AlphaFoldDB" id="A0A1L3F8U7"/>
<evidence type="ECO:0000313" key="1">
    <source>
        <dbReference type="EMBL" id="APG09746.1"/>
    </source>
</evidence>
<protein>
    <submittedName>
        <fullName evidence="1">Uncharacterized protein</fullName>
    </submittedName>
</protein>
<dbReference type="RefSeq" id="WP_071910891.1">
    <property type="nucleotide sequence ID" value="NZ_CP017637.1"/>
</dbReference>
<proteinExistence type="predicted"/>
<reference evidence="1 2" key="1">
    <citation type="submission" date="2016-11" db="EMBL/GenBank/DDBJ databases">
        <title>Complete Genome Sequence of Bradyrhizobium sp. strain J5, an isolated from soybean nodule in Hokkaido.</title>
        <authorList>
            <person name="Kanehara K."/>
        </authorList>
    </citation>
    <scope>NUCLEOTIDE SEQUENCE [LARGE SCALE GENOMIC DNA]</scope>
    <source>
        <strain evidence="1 2">J5</strain>
    </source>
</reference>
<gene>
    <name evidence="1" type="ORF">BKD09_15510</name>
</gene>
<evidence type="ECO:0000313" key="2">
    <source>
        <dbReference type="Proteomes" id="UP000181962"/>
    </source>
</evidence>